<feature type="compositionally biased region" description="Polar residues" evidence="1">
    <location>
        <begin position="1"/>
        <end position="12"/>
    </location>
</feature>
<feature type="transmembrane region" description="Helical" evidence="2">
    <location>
        <begin position="105"/>
        <end position="123"/>
    </location>
</feature>
<name>A0A6I1GHZ6_9BIFI</name>
<accession>A0A6I1GHZ6</accession>
<protein>
    <submittedName>
        <fullName evidence="3">Uncharacterized protein</fullName>
    </submittedName>
</protein>
<evidence type="ECO:0000313" key="3">
    <source>
        <dbReference type="EMBL" id="KAB7790282.1"/>
    </source>
</evidence>
<feature type="compositionally biased region" description="Low complexity" evidence="1">
    <location>
        <begin position="231"/>
        <end position="245"/>
    </location>
</feature>
<sequence>MTYPSMSSNPATQAYAGPQSPATPPKSAKDVERQWKHRFTIGSIITLVGIVATAVGVFLPAWTISGPADLIKTAMSNLSSDDKAFVDLVQDNTSIRMTMTGRFTVPFWVFMALLAVILLFTLLRLHIPTLVFSIIMTLWIGVFAGFTWYADNRLSSLISKADAGDIGSIIQHGLSYGLMIMVAGTLLMVAGSIVSLVRRGQLRRKTLNALAAGQQAPAAFGGQPSYAAAAPAPQADWQAAPATQPVATWQSPAAQPSPFMPQTPGIPVQGQAAPAPGPMPAAGGQSMPSIPLPPKR</sequence>
<keyword evidence="2" id="KW-0812">Transmembrane</keyword>
<keyword evidence="2" id="KW-0472">Membrane</keyword>
<comment type="caution">
    <text evidence="3">The sequence shown here is derived from an EMBL/GenBank/DDBJ whole genome shotgun (WGS) entry which is preliminary data.</text>
</comment>
<gene>
    <name evidence="3" type="ORF">F7D09_1178</name>
</gene>
<keyword evidence="2" id="KW-1133">Transmembrane helix</keyword>
<evidence type="ECO:0000256" key="1">
    <source>
        <dbReference type="SAM" id="MobiDB-lite"/>
    </source>
</evidence>
<dbReference type="RefSeq" id="WP_152234527.1">
    <property type="nucleotide sequence ID" value="NZ_JBHSKZ010000024.1"/>
</dbReference>
<dbReference type="EMBL" id="WBVT01000016">
    <property type="protein sequence ID" value="KAB7790282.1"/>
    <property type="molecule type" value="Genomic_DNA"/>
</dbReference>
<dbReference type="Proteomes" id="UP000441772">
    <property type="component" value="Unassembled WGS sequence"/>
</dbReference>
<proteinExistence type="predicted"/>
<feature type="transmembrane region" description="Helical" evidence="2">
    <location>
        <begin position="130"/>
        <end position="150"/>
    </location>
</feature>
<feature type="region of interest" description="Disordered" evidence="1">
    <location>
        <begin position="231"/>
        <end position="296"/>
    </location>
</feature>
<reference evidence="3 4" key="1">
    <citation type="submission" date="2019-09" db="EMBL/GenBank/DDBJ databases">
        <title>Characterization of the phylogenetic diversity of two novel species belonging to the genus Bifidobacterium: Bifidobacterium cebidarum sp. nov. and Bifidobacterium leontopitheci sp. nov.</title>
        <authorList>
            <person name="Lugli G.A."/>
            <person name="Duranti S."/>
            <person name="Milani C."/>
            <person name="Turroni F."/>
            <person name="Ventura M."/>
        </authorList>
    </citation>
    <scope>NUCLEOTIDE SEQUENCE [LARGE SCALE GENOMIC DNA]</scope>
    <source>
        <strain evidence="3 4">LMG 31471</strain>
    </source>
</reference>
<feature type="transmembrane region" description="Helical" evidence="2">
    <location>
        <begin position="176"/>
        <end position="197"/>
    </location>
</feature>
<feature type="compositionally biased region" description="Low complexity" evidence="1">
    <location>
        <begin position="265"/>
        <end position="285"/>
    </location>
</feature>
<dbReference type="AlphaFoldDB" id="A0A6I1GHZ6"/>
<keyword evidence="4" id="KW-1185">Reference proteome</keyword>
<evidence type="ECO:0000256" key="2">
    <source>
        <dbReference type="SAM" id="Phobius"/>
    </source>
</evidence>
<organism evidence="3 4">
    <name type="scientific">Bifidobacterium leontopitheci</name>
    <dbReference type="NCBI Taxonomy" id="2650774"/>
    <lineage>
        <taxon>Bacteria</taxon>
        <taxon>Bacillati</taxon>
        <taxon>Actinomycetota</taxon>
        <taxon>Actinomycetes</taxon>
        <taxon>Bifidobacteriales</taxon>
        <taxon>Bifidobacteriaceae</taxon>
        <taxon>Bifidobacterium</taxon>
    </lineage>
</organism>
<feature type="region of interest" description="Disordered" evidence="1">
    <location>
        <begin position="1"/>
        <end position="29"/>
    </location>
</feature>
<evidence type="ECO:0000313" key="4">
    <source>
        <dbReference type="Proteomes" id="UP000441772"/>
    </source>
</evidence>
<feature type="transmembrane region" description="Helical" evidence="2">
    <location>
        <begin position="39"/>
        <end position="62"/>
    </location>
</feature>